<evidence type="ECO:0000256" key="1">
    <source>
        <dbReference type="SAM" id="MobiDB-lite"/>
    </source>
</evidence>
<organism evidence="3 4">
    <name type="scientific">Prototheca wickerhamii</name>
    <dbReference type="NCBI Taxonomy" id="3111"/>
    <lineage>
        <taxon>Eukaryota</taxon>
        <taxon>Viridiplantae</taxon>
        <taxon>Chlorophyta</taxon>
        <taxon>core chlorophytes</taxon>
        <taxon>Trebouxiophyceae</taxon>
        <taxon>Chlorellales</taxon>
        <taxon>Chlorellaceae</taxon>
        <taxon>Prototheca</taxon>
    </lineage>
</organism>
<comment type="caution">
    <text evidence="3">The sequence shown here is derived from an EMBL/GenBank/DDBJ whole genome shotgun (WGS) entry which is preliminary data.</text>
</comment>
<keyword evidence="4" id="KW-1185">Reference proteome</keyword>
<name>A0AAD9ING1_PROWI</name>
<dbReference type="PANTHER" id="PTHR31168:SF1">
    <property type="entry name" value="DUF599 FAMILY PROTEIN"/>
    <property type="match status" value="1"/>
</dbReference>
<dbReference type="PANTHER" id="PTHR31168">
    <property type="entry name" value="OS02G0292800 PROTEIN"/>
    <property type="match status" value="1"/>
</dbReference>
<dbReference type="EMBL" id="JASFZW010000003">
    <property type="protein sequence ID" value="KAK2079227.1"/>
    <property type="molecule type" value="Genomic_DNA"/>
</dbReference>
<keyword evidence="2" id="KW-0812">Transmembrane</keyword>
<reference evidence="3" key="1">
    <citation type="submission" date="2021-01" db="EMBL/GenBank/DDBJ databases">
        <authorList>
            <person name="Eckstrom K.M.E."/>
        </authorList>
    </citation>
    <scope>NUCLEOTIDE SEQUENCE</scope>
    <source>
        <strain evidence="3">UVCC 0001</strain>
    </source>
</reference>
<feature type="region of interest" description="Disordered" evidence="1">
    <location>
        <begin position="247"/>
        <end position="283"/>
    </location>
</feature>
<keyword evidence="2" id="KW-0472">Membrane</keyword>
<dbReference type="InterPro" id="IPR006747">
    <property type="entry name" value="DUF599"/>
</dbReference>
<gene>
    <name evidence="3" type="ORF">QBZ16_002918</name>
</gene>
<dbReference type="Proteomes" id="UP001255856">
    <property type="component" value="Unassembled WGS sequence"/>
</dbReference>
<keyword evidence="2" id="KW-1133">Transmembrane helix</keyword>
<proteinExistence type="predicted"/>
<feature type="transmembrane region" description="Helical" evidence="2">
    <location>
        <begin position="6"/>
        <end position="28"/>
    </location>
</feature>
<sequence length="301" mass="32420">MDGSQVAEVVLVAFCGLLFAAYFANYFWLGKYLIFKNKVSLWNVGVDARKEWAIQMMKNPKDSITAIQGLRNGALGATILGTAAAQMASRVIVVLCNQETLAQIRAFGESDPITGGSGSIASPEVKLTLALGTLLLSLMCLAQFVRFSLHLMYVMNVVASDPDKYRHLTKLVRVFIKRSSIYFALGLRFLFLFLPAIMWCVGILALLITTVVQISVMVVLDIVPVSEEWNERQRDVLEEDERRLIEGPHPASGEEAAPQQPTEAGKAGKAGANAGQAQKAAAEDDAAAETAAVAAAAVAAM</sequence>
<dbReference type="AlphaFoldDB" id="A0AAD9ING1"/>
<evidence type="ECO:0000256" key="2">
    <source>
        <dbReference type="SAM" id="Phobius"/>
    </source>
</evidence>
<feature type="transmembrane region" description="Helical" evidence="2">
    <location>
        <begin position="181"/>
        <end position="208"/>
    </location>
</feature>
<accession>A0AAD9ING1</accession>
<dbReference type="Pfam" id="PF04654">
    <property type="entry name" value="DUF599"/>
    <property type="match status" value="1"/>
</dbReference>
<feature type="transmembrane region" description="Helical" evidence="2">
    <location>
        <begin position="127"/>
        <end position="145"/>
    </location>
</feature>
<evidence type="ECO:0000313" key="4">
    <source>
        <dbReference type="Proteomes" id="UP001255856"/>
    </source>
</evidence>
<evidence type="ECO:0000313" key="3">
    <source>
        <dbReference type="EMBL" id="KAK2079227.1"/>
    </source>
</evidence>
<protein>
    <submittedName>
        <fullName evidence="3">Uncharacterized protein</fullName>
    </submittedName>
</protein>
<feature type="compositionally biased region" description="Low complexity" evidence="1">
    <location>
        <begin position="262"/>
        <end position="280"/>
    </location>
</feature>